<feature type="domain" description="Thiol:disulfide interchange protein DsbD N-terminal" evidence="2">
    <location>
        <begin position="40"/>
        <end position="140"/>
    </location>
</feature>
<gene>
    <name evidence="3" type="ORF">LV82_01117</name>
</gene>
<organism evidence="3 4">
    <name type="scientific">Albidovulum inexpectatum</name>
    <dbReference type="NCBI Taxonomy" id="196587"/>
    <lineage>
        <taxon>Bacteria</taxon>
        <taxon>Pseudomonadati</taxon>
        <taxon>Pseudomonadota</taxon>
        <taxon>Alphaproteobacteria</taxon>
        <taxon>Rhodobacterales</taxon>
        <taxon>Paracoccaceae</taxon>
        <taxon>Albidovulum</taxon>
    </lineage>
</organism>
<dbReference type="InterPro" id="IPR028250">
    <property type="entry name" value="DsbDN"/>
</dbReference>
<dbReference type="AlphaFoldDB" id="A0A2S5JIA9"/>
<dbReference type="Proteomes" id="UP000239736">
    <property type="component" value="Unassembled WGS sequence"/>
</dbReference>
<evidence type="ECO:0000313" key="4">
    <source>
        <dbReference type="Proteomes" id="UP000239736"/>
    </source>
</evidence>
<evidence type="ECO:0000256" key="1">
    <source>
        <dbReference type="SAM" id="SignalP"/>
    </source>
</evidence>
<accession>A0A2S5JIA9</accession>
<keyword evidence="4" id="KW-1185">Reference proteome</keyword>
<dbReference type="Pfam" id="PF11412">
    <property type="entry name" value="DsbD_N"/>
    <property type="match status" value="1"/>
</dbReference>
<keyword evidence="1" id="KW-0732">Signal</keyword>
<feature type="signal peptide" evidence="1">
    <location>
        <begin position="1"/>
        <end position="21"/>
    </location>
</feature>
<dbReference type="RefSeq" id="WP_104069835.1">
    <property type="nucleotide sequence ID" value="NZ_PRDS01000003.1"/>
</dbReference>
<evidence type="ECO:0000313" key="3">
    <source>
        <dbReference type="EMBL" id="PPB81078.1"/>
    </source>
</evidence>
<reference evidence="3 4" key="1">
    <citation type="submission" date="2018-01" db="EMBL/GenBank/DDBJ databases">
        <title>Genomic Encyclopedia of Archaeal and Bacterial Type Strains, Phase II (KMG-II): from individual species to whole genera.</title>
        <authorList>
            <person name="Goeker M."/>
        </authorList>
    </citation>
    <scope>NUCLEOTIDE SEQUENCE [LARGE SCALE GENOMIC DNA]</scope>
    <source>
        <strain evidence="3 4">DSM 12048</strain>
    </source>
</reference>
<comment type="caution">
    <text evidence="3">The sequence shown here is derived from an EMBL/GenBank/DDBJ whole genome shotgun (WGS) entry which is preliminary data.</text>
</comment>
<feature type="chain" id="PRO_5015771709" evidence="1">
    <location>
        <begin position="22"/>
        <end position="265"/>
    </location>
</feature>
<dbReference type="OrthoDB" id="9811036at2"/>
<protein>
    <submittedName>
        <fullName evidence="3">DsbC/DsbD-like thiol-disulfide interchange protein</fullName>
    </submittedName>
</protein>
<dbReference type="EMBL" id="PRDS01000003">
    <property type="protein sequence ID" value="PPB81078.1"/>
    <property type="molecule type" value="Genomic_DNA"/>
</dbReference>
<evidence type="ECO:0000259" key="2">
    <source>
        <dbReference type="Pfam" id="PF11412"/>
    </source>
</evidence>
<name>A0A2S5JIA9_9RHOB</name>
<sequence length="265" mass="28488">MRISTAILSFALSIGGMPAVAQPVPQGITDAELRPGWRLANGNRMVALHLKLQPGWKTYWRAPGEAGIPPRFDWSGSRNLRAVAFHWPVPQVFDLNGMEVIGYRDELVLPIEIAPVDPDQPVTVKTSVELGVCETICMPMVLDLAAQTTNTPAPDPVIEAALANQPRPVDGAARCRAEPIRDGLRLTTEITAPSVGPREVTVVELDQAQPVWISAAETARAGDVLRATVDMVPANARPFALDRSALRVTVIGENGKAIEIRGCAS</sequence>
<proteinExistence type="predicted"/>